<sequence>MKTFILNIALFLLFPIVFYAQEKEDNSDFKPYSSSVFNSKEKALSVVSSMNKKAQDDLNSKIQAGIQIQQIGDLNKVVANLRSNETKVAVDQNGDRNELLLDKNAKTLTQRIIQQGDNNKISDFTLYTNYNVNMEMIQKGDNQNIQSIGTNSLSKNMKITQTGNGASIILINK</sequence>
<organism evidence="2 3">
    <name type="scientific">Flavobacterium chilense</name>
    <dbReference type="NCBI Taxonomy" id="946677"/>
    <lineage>
        <taxon>Bacteria</taxon>
        <taxon>Pseudomonadati</taxon>
        <taxon>Bacteroidota</taxon>
        <taxon>Flavobacteriia</taxon>
        <taxon>Flavobacteriales</taxon>
        <taxon>Flavobacteriaceae</taxon>
        <taxon>Flavobacterium</taxon>
    </lineage>
</organism>
<proteinExistence type="predicted"/>
<feature type="chain" id="PRO_5009922765" description="Minor curlin subunit" evidence="1">
    <location>
        <begin position="21"/>
        <end position="173"/>
    </location>
</feature>
<dbReference type="AlphaFoldDB" id="A0A1M6Y781"/>
<evidence type="ECO:0000313" key="3">
    <source>
        <dbReference type="Proteomes" id="UP000184028"/>
    </source>
</evidence>
<dbReference type="EMBL" id="FRBT01000001">
    <property type="protein sequence ID" value="SHL13982.1"/>
    <property type="molecule type" value="Genomic_DNA"/>
</dbReference>
<dbReference type="Proteomes" id="UP000184028">
    <property type="component" value="Unassembled WGS sequence"/>
</dbReference>
<feature type="signal peptide" evidence="1">
    <location>
        <begin position="1"/>
        <end position="20"/>
    </location>
</feature>
<reference evidence="3" key="1">
    <citation type="submission" date="2016-11" db="EMBL/GenBank/DDBJ databases">
        <authorList>
            <person name="Varghese N."/>
            <person name="Submissions S."/>
        </authorList>
    </citation>
    <scope>NUCLEOTIDE SEQUENCE [LARGE SCALE GENOMIC DNA]</scope>
    <source>
        <strain evidence="3">DSM 24724</strain>
    </source>
</reference>
<evidence type="ECO:0008006" key="4">
    <source>
        <dbReference type="Google" id="ProtNLM"/>
    </source>
</evidence>
<name>A0A1M6Y781_9FLAO</name>
<accession>A0A1M6Y781</accession>
<dbReference type="STRING" id="946677.SAMN05444484_101444"/>
<evidence type="ECO:0000256" key="1">
    <source>
        <dbReference type="SAM" id="SignalP"/>
    </source>
</evidence>
<keyword evidence="1" id="KW-0732">Signal</keyword>
<dbReference type="RefSeq" id="WP_068843256.1">
    <property type="nucleotide sequence ID" value="NZ_FRBT01000001.1"/>
</dbReference>
<evidence type="ECO:0000313" key="2">
    <source>
        <dbReference type="EMBL" id="SHL13982.1"/>
    </source>
</evidence>
<keyword evidence="3" id="KW-1185">Reference proteome</keyword>
<gene>
    <name evidence="2" type="ORF">SAMN05444484_101444</name>
</gene>
<dbReference type="OrthoDB" id="1361185at2"/>
<protein>
    <recommendedName>
        <fullName evidence="4">Minor curlin subunit</fullName>
    </recommendedName>
</protein>